<protein>
    <recommendedName>
        <fullName evidence="2">Enoyl reductase (ER) domain-containing protein</fullName>
    </recommendedName>
</protein>
<comment type="caution">
    <text evidence="3">The sequence shown here is derived from an EMBL/GenBank/DDBJ whole genome shotgun (WGS) entry which is preliminary data.</text>
</comment>
<sequence>MTTMKAVVIHKAGGPEVLKLETLPIPTPKSDEVLIKVKAFGLNRSEFFTRQGHSPGVQFPRVLGIEAVGVVENCPNGRWKVGDRLATCMGGMGRDTDGSYAEYTCVKADNVQPINHDLDWTTLGALPEMLQTAWGSLFIALQLKASDHLLVRGGTSSVGLVAAAIAKNHGCFVAATTRSSSKESADVLRKNGVDQVIIDDGNMAAQVQGKKFDKILELVGTTTLIDSLSCAAPGGIVCMTGILGKSRSLLDKLVIENLTCFPGNIWHLDGFKPMEAIPSQVYLTKYSGGPKEFQEMPFNDLLGQVETGTLRVEVGKVFRIDEIKDAHDTMDKNLARGKIVVLT</sequence>
<gene>
    <name evidence="3" type="ORF">LTR84_002231</name>
</gene>
<dbReference type="EMBL" id="JAVRRD010000012">
    <property type="protein sequence ID" value="KAK5053257.1"/>
    <property type="molecule type" value="Genomic_DNA"/>
</dbReference>
<dbReference type="InterPro" id="IPR011032">
    <property type="entry name" value="GroES-like_sf"/>
</dbReference>
<dbReference type="Pfam" id="PF13602">
    <property type="entry name" value="ADH_zinc_N_2"/>
    <property type="match status" value="1"/>
</dbReference>
<dbReference type="Gene3D" id="3.90.180.10">
    <property type="entry name" value="Medium-chain alcohol dehydrogenases, catalytic domain"/>
    <property type="match status" value="1"/>
</dbReference>
<dbReference type="Proteomes" id="UP001358417">
    <property type="component" value="Unassembled WGS sequence"/>
</dbReference>
<dbReference type="PANTHER" id="PTHR44154:SF1">
    <property type="entry name" value="QUINONE OXIDOREDUCTASE"/>
    <property type="match status" value="1"/>
</dbReference>
<dbReference type="InterPro" id="IPR020843">
    <property type="entry name" value="ER"/>
</dbReference>
<evidence type="ECO:0000313" key="3">
    <source>
        <dbReference type="EMBL" id="KAK5053257.1"/>
    </source>
</evidence>
<reference evidence="3 4" key="1">
    <citation type="submission" date="2023-08" db="EMBL/GenBank/DDBJ databases">
        <title>Black Yeasts Isolated from many extreme environments.</title>
        <authorList>
            <person name="Coleine C."/>
            <person name="Stajich J.E."/>
            <person name="Selbmann L."/>
        </authorList>
    </citation>
    <scope>NUCLEOTIDE SEQUENCE [LARGE SCALE GENOMIC DNA]</scope>
    <source>
        <strain evidence="3 4">CCFEE 5792</strain>
    </source>
</reference>
<keyword evidence="1" id="KW-0521">NADP</keyword>
<dbReference type="AlphaFoldDB" id="A0AAV9ND14"/>
<dbReference type="SMART" id="SM00829">
    <property type="entry name" value="PKS_ER"/>
    <property type="match status" value="1"/>
</dbReference>
<keyword evidence="4" id="KW-1185">Reference proteome</keyword>
<dbReference type="RefSeq" id="XP_064706699.1">
    <property type="nucleotide sequence ID" value="XM_064845845.1"/>
</dbReference>
<dbReference type="InterPro" id="IPR036291">
    <property type="entry name" value="NAD(P)-bd_dom_sf"/>
</dbReference>
<dbReference type="GeneID" id="89970443"/>
<dbReference type="PANTHER" id="PTHR44154">
    <property type="entry name" value="QUINONE OXIDOREDUCTASE"/>
    <property type="match status" value="1"/>
</dbReference>
<accession>A0AAV9ND14</accession>
<dbReference type="Gene3D" id="3.40.50.720">
    <property type="entry name" value="NAD(P)-binding Rossmann-like Domain"/>
    <property type="match status" value="1"/>
</dbReference>
<evidence type="ECO:0000313" key="4">
    <source>
        <dbReference type="Proteomes" id="UP001358417"/>
    </source>
</evidence>
<dbReference type="SUPFAM" id="SSF51735">
    <property type="entry name" value="NAD(P)-binding Rossmann-fold domains"/>
    <property type="match status" value="1"/>
</dbReference>
<feature type="domain" description="Enoyl reductase (ER)" evidence="2">
    <location>
        <begin position="13"/>
        <end position="341"/>
    </location>
</feature>
<organism evidence="3 4">
    <name type="scientific">Exophiala bonariae</name>
    <dbReference type="NCBI Taxonomy" id="1690606"/>
    <lineage>
        <taxon>Eukaryota</taxon>
        <taxon>Fungi</taxon>
        <taxon>Dikarya</taxon>
        <taxon>Ascomycota</taxon>
        <taxon>Pezizomycotina</taxon>
        <taxon>Eurotiomycetes</taxon>
        <taxon>Chaetothyriomycetidae</taxon>
        <taxon>Chaetothyriales</taxon>
        <taxon>Herpotrichiellaceae</taxon>
        <taxon>Exophiala</taxon>
    </lineage>
</organism>
<dbReference type="InterPro" id="IPR051603">
    <property type="entry name" value="Zinc-ADH_QOR/CCCR"/>
</dbReference>
<proteinExistence type="predicted"/>
<evidence type="ECO:0000259" key="2">
    <source>
        <dbReference type="SMART" id="SM00829"/>
    </source>
</evidence>
<name>A0AAV9ND14_9EURO</name>
<dbReference type="Pfam" id="PF08240">
    <property type="entry name" value="ADH_N"/>
    <property type="match status" value="1"/>
</dbReference>
<dbReference type="SUPFAM" id="SSF50129">
    <property type="entry name" value="GroES-like"/>
    <property type="match status" value="1"/>
</dbReference>
<dbReference type="CDD" id="cd08243">
    <property type="entry name" value="quinone_oxidoreductase_like_1"/>
    <property type="match status" value="1"/>
</dbReference>
<evidence type="ECO:0000256" key="1">
    <source>
        <dbReference type="ARBA" id="ARBA00022857"/>
    </source>
</evidence>
<dbReference type="InterPro" id="IPR013154">
    <property type="entry name" value="ADH-like_N"/>
</dbReference>
<dbReference type="GO" id="GO:0016491">
    <property type="term" value="F:oxidoreductase activity"/>
    <property type="evidence" value="ECO:0007669"/>
    <property type="project" value="InterPro"/>
</dbReference>